<evidence type="ECO:0000313" key="2">
    <source>
        <dbReference type="EMBL" id="KAK6122610.1"/>
    </source>
</evidence>
<comment type="caution">
    <text evidence="2">The sequence shown here is derived from an EMBL/GenBank/DDBJ whole genome shotgun (WGS) entry which is preliminary data.</text>
</comment>
<evidence type="ECO:0000256" key="1">
    <source>
        <dbReference type="SAM" id="SignalP"/>
    </source>
</evidence>
<sequence length="159" mass="16612">MALKSLVLVGLVIAAISVQMAEAQFGLNPNNAINFNLLGVQVSLYCTPDGNMGIFGLATPPFKGASVTLQCGNNEIIAKATTNSYGISYMVTNPALVLPFFPPQSNCKVVVNTTLSSCNSTLPSFGALESALGFVGTFLLGNMKVANFAPTGFHYNPSL</sequence>
<dbReference type="PANTHER" id="PTHR34458">
    <property type="entry name" value="POLLEN OLE E 1 ALLERGEN AND EXTENSIN FAMILY PROTEIN-RELATED"/>
    <property type="match status" value="1"/>
</dbReference>
<accession>A0ABR0UKW5</accession>
<name>A0ABR0UKW5_REHGL</name>
<organism evidence="2 3">
    <name type="scientific">Rehmannia glutinosa</name>
    <name type="common">Chinese foxglove</name>
    <dbReference type="NCBI Taxonomy" id="99300"/>
    <lineage>
        <taxon>Eukaryota</taxon>
        <taxon>Viridiplantae</taxon>
        <taxon>Streptophyta</taxon>
        <taxon>Embryophyta</taxon>
        <taxon>Tracheophyta</taxon>
        <taxon>Spermatophyta</taxon>
        <taxon>Magnoliopsida</taxon>
        <taxon>eudicotyledons</taxon>
        <taxon>Gunneridae</taxon>
        <taxon>Pentapetalae</taxon>
        <taxon>asterids</taxon>
        <taxon>lamiids</taxon>
        <taxon>Lamiales</taxon>
        <taxon>Orobanchaceae</taxon>
        <taxon>Rehmannieae</taxon>
        <taxon>Rehmannia</taxon>
    </lineage>
</organism>
<proteinExistence type="predicted"/>
<keyword evidence="1" id="KW-0732">Signal</keyword>
<gene>
    <name evidence="2" type="ORF">DH2020_043646</name>
</gene>
<dbReference type="InterPro" id="IPR040404">
    <property type="entry name" value="Phylloplanin-like"/>
</dbReference>
<feature type="chain" id="PRO_5046183954" description="Pollen Ole e 1 allergen and extensin family protein" evidence="1">
    <location>
        <begin position="24"/>
        <end position="159"/>
    </location>
</feature>
<keyword evidence="3" id="KW-1185">Reference proteome</keyword>
<evidence type="ECO:0000313" key="3">
    <source>
        <dbReference type="Proteomes" id="UP001318860"/>
    </source>
</evidence>
<dbReference type="PANTHER" id="PTHR34458:SF5">
    <property type="entry name" value="POLLEN OLE E 1 ALLERGEN AND EXTENSIN FAMILY PROTEIN"/>
    <property type="match status" value="1"/>
</dbReference>
<feature type="signal peptide" evidence="1">
    <location>
        <begin position="1"/>
        <end position="23"/>
    </location>
</feature>
<protein>
    <recommendedName>
        <fullName evidence="4">Pollen Ole e 1 allergen and extensin family protein</fullName>
    </recommendedName>
</protein>
<reference evidence="2 3" key="1">
    <citation type="journal article" date="2021" name="Comput. Struct. Biotechnol. J.">
        <title>De novo genome assembly of the potent medicinal plant Rehmannia glutinosa using nanopore technology.</title>
        <authorList>
            <person name="Ma L."/>
            <person name="Dong C."/>
            <person name="Song C."/>
            <person name="Wang X."/>
            <person name="Zheng X."/>
            <person name="Niu Y."/>
            <person name="Chen S."/>
            <person name="Feng W."/>
        </authorList>
    </citation>
    <scope>NUCLEOTIDE SEQUENCE [LARGE SCALE GENOMIC DNA]</scope>
    <source>
        <strain evidence="2">DH-2019</strain>
    </source>
</reference>
<dbReference type="Proteomes" id="UP001318860">
    <property type="component" value="Unassembled WGS sequence"/>
</dbReference>
<evidence type="ECO:0008006" key="4">
    <source>
        <dbReference type="Google" id="ProtNLM"/>
    </source>
</evidence>
<dbReference type="EMBL" id="JABTTQ020002675">
    <property type="protein sequence ID" value="KAK6122610.1"/>
    <property type="molecule type" value="Genomic_DNA"/>
</dbReference>